<evidence type="ECO:0000313" key="2">
    <source>
        <dbReference type="EMBL" id="OGK23434.1"/>
    </source>
</evidence>
<feature type="transmembrane region" description="Helical" evidence="1">
    <location>
        <begin position="315"/>
        <end position="333"/>
    </location>
</feature>
<name>A0A1F7GXC0_9BACT</name>
<keyword evidence="1" id="KW-1133">Transmembrane helix</keyword>
<comment type="caution">
    <text evidence="2">The sequence shown here is derived from an EMBL/GenBank/DDBJ whole genome shotgun (WGS) entry which is preliminary data.</text>
</comment>
<keyword evidence="1" id="KW-0812">Transmembrane</keyword>
<organism evidence="2 3">
    <name type="scientific">Candidatus Roizmanbacteria bacterium RIFCSPHIGHO2_02_FULL_38_11</name>
    <dbReference type="NCBI Taxonomy" id="1802039"/>
    <lineage>
        <taxon>Bacteria</taxon>
        <taxon>Candidatus Roizmaniibacteriota</taxon>
    </lineage>
</organism>
<sequence>MTKIINYVKTNKLLFLLFLLFILIRLPLLDQINLLPDEKDTILSGWSIAKTGRDLFGKSFPLVFENISPNNPLSAIYFSALWFLFIPIKTVFLSRLPFVLISSLIVFISYSLIVKIAGDEKKAIVTTVILCFNPWIFHLTRLALDIPLAIVFLFAGILLYLEKRKFLALTLFFLTAFTYQGARILIPFLLIYLELFFLINPDLTGIKKRFWKSFLPNSVKNLIFFIFVFAFITSLEPSISKTRLSEIIFFDNEKNARVVDFKRNTSIASPLVRRFFDNKLSVSIDEIILNFTKGLDLSYLFKTGDYSPINGNATTGQFLFIFIIFYFLGIIYLGKKGSRNDFYILGFIPLGTIPALLSTHGLTFSIRGVLSSIGFSYLISLGVIFLAQGIKNYNLKKYSLIFLGGVFFINVIFFVYGYYFRRPITVGELFYENERQLSLFLLKDDNPYTIYHQLPHNAFLSYIFFNNENLDLKEVQNNLAKKNYSYKEITFKKCNHKVNYLKLRKAIIHEVCVEKDNYDILSDINNPNVKYRIPYKDFSQKFAYFILE</sequence>
<feature type="transmembrane region" description="Helical" evidence="1">
    <location>
        <begin position="342"/>
        <end position="362"/>
    </location>
</feature>
<feature type="transmembrane region" description="Helical" evidence="1">
    <location>
        <begin position="138"/>
        <end position="161"/>
    </location>
</feature>
<feature type="transmembrane region" description="Helical" evidence="1">
    <location>
        <begin position="399"/>
        <end position="419"/>
    </location>
</feature>
<keyword evidence="1" id="KW-0472">Membrane</keyword>
<proteinExistence type="predicted"/>
<evidence type="ECO:0008006" key="4">
    <source>
        <dbReference type="Google" id="ProtNLM"/>
    </source>
</evidence>
<feature type="transmembrane region" description="Helical" evidence="1">
    <location>
        <begin position="368"/>
        <end position="387"/>
    </location>
</feature>
<accession>A0A1F7GXC0</accession>
<dbReference type="Proteomes" id="UP000177913">
    <property type="component" value="Unassembled WGS sequence"/>
</dbReference>
<gene>
    <name evidence="2" type="ORF">A3C25_02070</name>
</gene>
<feature type="transmembrane region" description="Helical" evidence="1">
    <location>
        <begin position="99"/>
        <end position="118"/>
    </location>
</feature>
<evidence type="ECO:0000313" key="3">
    <source>
        <dbReference type="Proteomes" id="UP000177913"/>
    </source>
</evidence>
<dbReference type="AlphaFoldDB" id="A0A1F7GXC0"/>
<dbReference type="EMBL" id="MFZO01000047">
    <property type="protein sequence ID" value="OGK23434.1"/>
    <property type="molecule type" value="Genomic_DNA"/>
</dbReference>
<feature type="transmembrane region" description="Helical" evidence="1">
    <location>
        <begin position="218"/>
        <end position="235"/>
    </location>
</feature>
<reference evidence="2 3" key="1">
    <citation type="journal article" date="2016" name="Nat. Commun.">
        <title>Thousands of microbial genomes shed light on interconnected biogeochemical processes in an aquifer system.</title>
        <authorList>
            <person name="Anantharaman K."/>
            <person name="Brown C.T."/>
            <person name="Hug L.A."/>
            <person name="Sharon I."/>
            <person name="Castelle C.J."/>
            <person name="Probst A.J."/>
            <person name="Thomas B.C."/>
            <person name="Singh A."/>
            <person name="Wilkins M.J."/>
            <person name="Karaoz U."/>
            <person name="Brodie E.L."/>
            <person name="Williams K.H."/>
            <person name="Hubbard S.S."/>
            <person name="Banfield J.F."/>
        </authorList>
    </citation>
    <scope>NUCLEOTIDE SEQUENCE [LARGE SCALE GENOMIC DNA]</scope>
</reference>
<evidence type="ECO:0000256" key="1">
    <source>
        <dbReference type="SAM" id="Phobius"/>
    </source>
</evidence>
<protein>
    <recommendedName>
        <fullName evidence="4">Glycosyltransferase RgtA/B/C/D-like domain-containing protein</fullName>
    </recommendedName>
</protein>